<keyword evidence="1" id="KW-0732">Signal</keyword>
<dbReference type="EMBL" id="CP028271">
    <property type="protein sequence ID" value="QHM70992.1"/>
    <property type="molecule type" value="Genomic_DNA"/>
</dbReference>
<dbReference type="Pfam" id="PF07366">
    <property type="entry name" value="SnoaL"/>
    <property type="match status" value="1"/>
</dbReference>
<evidence type="ECO:0008006" key="4">
    <source>
        <dbReference type="Google" id="ProtNLM"/>
    </source>
</evidence>
<protein>
    <recommendedName>
        <fullName evidence="4">SnoaL-like domain-containing protein</fullName>
    </recommendedName>
</protein>
<evidence type="ECO:0000313" key="3">
    <source>
        <dbReference type="Proteomes" id="UP000464053"/>
    </source>
</evidence>
<sequence>MKAIKVVALSALLFSGAALAAEETPQTVVSNYMAAWNAHSAEKASRYLADDVEYYDAAAGTPVKGKERAEKEVIGAFIRAIPDLKWKMTSEPVYNKDTIAFQWEFSGKNSGEWAGNPATNNPIRFEGVSFIKVNNGKITWQGDYYDSKKLDAELQQKTQ</sequence>
<dbReference type="InterPro" id="IPR009959">
    <property type="entry name" value="Cyclase_SnoaL-like"/>
</dbReference>
<evidence type="ECO:0000256" key="1">
    <source>
        <dbReference type="SAM" id="SignalP"/>
    </source>
</evidence>
<feature type="chain" id="PRO_5026870592" description="SnoaL-like domain-containing protein" evidence="1">
    <location>
        <begin position="21"/>
        <end position="159"/>
    </location>
</feature>
<accession>A0A6P1PY12</accession>
<dbReference type="KEGG" id="mint:C7M51_01274"/>
<dbReference type="OrthoDB" id="7595152at2"/>
<dbReference type="SUPFAM" id="SSF54427">
    <property type="entry name" value="NTF2-like"/>
    <property type="match status" value="1"/>
</dbReference>
<organism evidence="2 3">
    <name type="scientific">Mixta intestinalis</name>
    <dbReference type="NCBI Taxonomy" id="1615494"/>
    <lineage>
        <taxon>Bacteria</taxon>
        <taxon>Pseudomonadati</taxon>
        <taxon>Pseudomonadota</taxon>
        <taxon>Gammaproteobacteria</taxon>
        <taxon>Enterobacterales</taxon>
        <taxon>Erwiniaceae</taxon>
        <taxon>Mixta</taxon>
    </lineage>
</organism>
<name>A0A6P1PY12_9GAMM</name>
<dbReference type="InterPro" id="IPR032710">
    <property type="entry name" value="NTF2-like_dom_sf"/>
</dbReference>
<evidence type="ECO:0000313" key="2">
    <source>
        <dbReference type="EMBL" id="QHM70992.1"/>
    </source>
</evidence>
<dbReference type="AlphaFoldDB" id="A0A6P1PY12"/>
<dbReference type="RefSeq" id="WP_160621017.1">
    <property type="nucleotide sequence ID" value="NZ_CP028271.1"/>
</dbReference>
<dbReference type="Gene3D" id="3.10.450.50">
    <property type="match status" value="1"/>
</dbReference>
<feature type="signal peptide" evidence="1">
    <location>
        <begin position="1"/>
        <end position="20"/>
    </location>
</feature>
<keyword evidence="3" id="KW-1185">Reference proteome</keyword>
<gene>
    <name evidence="2" type="ORF">C7M51_01274</name>
</gene>
<dbReference type="GO" id="GO:0030638">
    <property type="term" value="P:polyketide metabolic process"/>
    <property type="evidence" value="ECO:0007669"/>
    <property type="project" value="InterPro"/>
</dbReference>
<dbReference type="PANTHER" id="PTHR38436">
    <property type="entry name" value="POLYKETIDE CYCLASE SNOAL-LIKE DOMAIN"/>
    <property type="match status" value="1"/>
</dbReference>
<proteinExistence type="predicted"/>
<reference evidence="2 3" key="1">
    <citation type="submission" date="2018-03" db="EMBL/GenBank/DDBJ databases">
        <title>Pantoea intestinalis SRCM103226 isolated form the mealworm.</title>
        <authorList>
            <person name="Jeong D.-Y."/>
            <person name="Kim J.W."/>
        </authorList>
    </citation>
    <scope>NUCLEOTIDE SEQUENCE [LARGE SCALE GENOMIC DNA]</scope>
    <source>
        <strain evidence="2 3">SRCM103226</strain>
    </source>
</reference>
<dbReference type="PANTHER" id="PTHR38436:SF1">
    <property type="entry name" value="ESTER CYCLASE"/>
    <property type="match status" value="1"/>
</dbReference>
<dbReference type="Proteomes" id="UP000464053">
    <property type="component" value="Chromosome"/>
</dbReference>